<gene>
    <name evidence="7" type="ORF">Ciccas_005590</name>
</gene>
<feature type="region of interest" description="Disordered" evidence="6">
    <location>
        <begin position="553"/>
        <end position="585"/>
    </location>
</feature>
<dbReference type="InterPro" id="IPR006594">
    <property type="entry name" value="LisH"/>
</dbReference>
<feature type="region of interest" description="Disordered" evidence="6">
    <location>
        <begin position="517"/>
        <end position="536"/>
    </location>
</feature>
<comment type="similarity">
    <text evidence="3">Belongs to the VPRBP/DCAF1 family.</text>
</comment>
<feature type="compositionally biased region" description="Low complexity" evidence="6">
    <location>
        <begin position="1477"/>
        <end position="1493"/>
    </location>
</feature>
<keyword evidence="4" id="KW-0833">Ubl conjugation pathway</keyword>
<proteinExistence type="inferred from homology"/>
<dbReference type="GO" id="GO:0005634">
    <property type="term" value="C:nucleus"/>
    <property type="evidence" value="ECO:0007669"/>
    <property type="project" value="UniProtKB-SubCell"/>
</dbReference>
<dbReference type="SMART" id="SM00667">
    <property type="entry name" value="LisH"/>
    <property type="match status" value="1"/>
</dbReference>
<evidence type="ECO:0000256" key="2">
    <source>
        <dbReference type="ARBA" id="ARBA00004906"/>
    </source>
</evidence>
<dbReference type="Proteomes" id="UP001626550">
    <property type="component" value="Unassembled WGS sequence"/>
</dbReference>
<name>A0ABD2Q886_9PLAT</name>
<feature type="region of interest" description="Disordered" evidence="6">
    <location>
        <begin position="652"/>
        <end position="722"/>
    </location>
</feature>
<evidence type="ECO:0000256" key="6">
    <source>
        <dbReference type="SAM" id="MobiDB-lite"/>
    </source>
</evidence>
<reference evidence="7 8" key="1">
    <citation type="submission" date="2024-11" db="EMBL/GenBank/DDBJ databases">
        <title>Adaptive evolution of stress response genes in parasites aligns with host niche diversity.</title>
        <authorList>
            <person name="Hahn C."/>
            <person name="Resl P."/>
        </authorList>
    </citation>
    <scope>NUCLEOTIDE SEQUENCE [LARGE SCALE GENOMIC DNA]</scope>
    <source>
        <strain evidence="7">EGGRZ-B1_66</strain>
        <tissue evidence="7">Body</tissue>
    </source>
</reference>
<dbReference type="SUPFAM" id="SSF48371">
    <property type="entry name" value="ARM repeat"/>
    <property type="match status" value="1"/>
</dbReference>
<comment type="caution">
    <text evidence="7">The sequence shown here is derived from an EMBL/GenBank/DDBJ whole genome shotgun (WGS) entry which is preliminary data.</text>
</comment>
<evidence type="ECO:0000256" key="4">
    <source>
        <dbReference type="ARBA" id="ARBA00022786"/>
    </source>
</evidence>
<evidence type="ECO:0000256" key="3">
    <source>
        <dbReference type="ARBA" id="ARBA00008845"/>
    </source>
</evidence>
<dbReference type="InterPro" id="IPR033270">
    <property type="entry name" value="VPRBP/DCAF1"/>
</dbReference>
<comment type="subcellular location">
    <subcellularLocation>
        <location evidence="1">Nucleus</location>
    </subcellularLocation>
</comment>
<feature type="compositionally biased region" description="Acidic residues" evidence="6">
    <location>
        <begin position="1405"/>
        <end position="1437"/>
    </location>
</feature>
<dbReference type="EMBL" id="JBJKFK010000667">
    <property type="protein sequence ID" value="KAL3315773.1"/>
    <property type="molecule type" value="Genomic_DNA"/>
</dbReference>
<dbReference type="InterPro" id="IPR015943">
    <property type="entry name" value="WD40/YVTN_repeat-like_dom_sf"/>
</dbReference>
<evidence type="ECO:0000256" key="1">
    <source>
        <dbReference type="ARBA" id="ARBA00004123"/>
    </source>
</evidence>
<evidence type="ECO:0000256" key="5">
    <source>
        <dbReference type="ARBA" id="ARBA00023242"/>
    </source>
</evidence>
<accession>A0ABD2Q886</accession>
<evidence type="ECO:0000313" key="7">
    <source>
        <dbReference type="EMBL" id="KAL3315773.1"/>
    </source>
</evidence>
<dbReference type="InterPro" id="IPR036322">
    <property type="entry name" value="WD40_repeat_dom_sf"/>
</dbReference>
<feature type="region of interest" description="Disordered" evidence="6">
    <location>
        <begin position="1396"/>
        <end position="1493"/>
    </location>
</feature>
<keyword evidence="5" id="KW-0539">Nucleus</keyword>
<dbReference type="PANTHER" id="PTHR13129">
    <property type="entry name" value="VPRBP PROTEIN-RELATED"/>
    <property type="match status" value="1"/>
</dbReference>
<comment type="pathway">
    <text evidence="2">Protein modification; protein ubiquitination.</text>
</comment>
<organism evidence="7 8">
    <name type="scientific">Cichlidogyrus casuarinus</name>
    <dbReference type="NCBI Taxonomy" id="1844966"/>
    <lineage>
        <taxon>Eukaryota</taxon>
        <taxon>Metazoa</taxon>
        <taxon>Spiralia</taxon>
        <taxon>Lophotrochozoa</taxon>
        <taxon>Platyhelminthes</taxon>
        <taxon>Monogenea</taxon>
        <taxon>Monopisthocotylea</taxon>
        <taxon>Dactylogyridea</taxon>
        <taxon>Ancyrocephalidae</taxon>
        <taxon>Cichlidogyrus</taxon>
    </lineage>
</organism>
<sequence length="1493" mass="167263">MSLMNNVDRLDDLLLAWDEEKSSPDYDPTPTLIMIADLIEEEYNNFLSKNPDPFDDRHPDKIDPDGAFGHMLRAIGDHALLMDSLSYEYLNGIDNQDPKIVATLRILCVINISVSPVYSIEEETNMVMRKLHVLVEQLKESSQLNSDQNRSLTNLIAHFRLRNMNLATKIRLCIAYLLPLAEYVDMLPHMYDSGIMSMVYYLITPAISSFDICLTFDALRLLASLLCHRCVYLEFVESGALQRVLQVPFPSLAATAVSVVFYYTAYFADAMERVCQLPDDVLPRLTKYVLSLIECAHPSARCYSTYFLHIAFCYGATYRLLESQNVLVYLYNVLCMLPIKLTEDTVTLQKDSASWHVVKAALSAIKRYLEISLLHWIDAIDSSFFSLFDESPKALSTIGYRAIRYTQEQITKCMNLLVSRIRPDMIWKPAQQLASLGAIPLLFRIISRNINAPPSWSWRSDCAKQAVDILNLMALTYNLADDISNTFVNRISHSLPDLLPELMLNGDSDELDVTRTDSISRDGAPADLDVGDLPPRPSRPSIPVWMNFASPASNHASTSLPDPVLNGHGHEDSHQSAPSNDGHKIENVNGLHMLFSLSRDEKGLDVQVNKSILCLMNTLVYRPIDELEHPDNPVLANSVIANIENYEFYHGATAHMPPRPNPSDSPMSQKTPKPALFPSAVLESPSTNKSAKKRKYSELVATPNQTSSQQHPLTYTPSNRYPPQLNEATMPTVFGRQKSTHLLYRQISLWTAVRRQHGLMTLLHHLHAKSTISEADAIRSLACRALVGLARSEEVRSILAKLPLFTRGKLHLLIKEPVLPDRMAEHSEFCRFATMMTRIVVGNLSDAIATAGGELSLERVRKAAIVAHTKIQWDHEELLELIYRHLQSKGLEESASILSREAGLKIHGQQPEPAYAIPQTPPVDSMDIGKQTSNTTINNSSNTTSSTALKLIRKTPAATPSRITVARECKLPQVPNLFLCPSTTEDSSDVTLSRIVESFLLSQHSQCRHPVSVCPRFSLYHPHRCAEPAPSDAGGLSQLMVIQESFSGSMRLQPSTKPLRSLYYSRFHPDSVIKDVEDSIFTTCTFSNGYEGLFVGTSGGTIKFVTFEENAIPTQMVETTDFYPIRKIEHANNGELLLICSMMGDFLSRVVRLKSNSSNSAWDPDLTQFLWESRSANWAEFSNTNNQRFVLFTDEHAAEVCDLETSSILRLYSPTKHSGYMLNKATFSIDDNLVLNDGVIWDIRCAQSMSGPRPLHKLDKFQDLVSGRFHPNQLEIIVGSAVWDMRTWRLLHTIQALDRLEVQFSPNHDVIYAGLYGTDDDLDLSRQQKLMQSMIRTVDALDYQLIASCDLKHTIDALAVDPHGQGIAVCERQALLRGDYITSAPDSKTQIRMYTIGRQRMSGDSDAEDEIEEPDDEEDEDDGEDMDEDESTIYDDLSDYRDSSSESSASTPARRRRLGVAASLEADDAEDSDDSSSDTSWTTTSEQASSSSS</sequence>
<dbReference type="Gene3D" id="2.130.10.10">
    <property type="entry name" value="YVTN repeat-like/Quinoprotein amine dehydrogenase"/>
    <property type="match status" value="1"/>
</dbReference>
<feature type="compositionally biased region" description="Acidic residues" evidence="6">
    <location>
        <begin position="1465"/>
        <end position="1476"/>
    </location>
</feature>
<dbReference type="InterPro" id="IPR016024">
    <property type="entry name" value="ARM-type_fold"/>
</dbReference>
<evidence type="ECO:0008006" key="9">
    <source>
        <dbReference type="Google" id="ProtNLM"/>
    </source>
</evidence>
<protein>
    <recommendedName>
        <fullName evidence="9">LisH domain-containing protein</fullName>
    </recommendedName>
</protein>
<dbReference type="PROSITE" id="PS50896">
    <property type="entry name" value="LISH"/>
    <property type="match status" value="1"/>
</dbReference>
<evidence type="ECO:0000313" key="8">
    <source>
        <dbReference type="Proteomes" id="UP001626550"/>
    </source>
</evidence>
<dbReference type="PANTHER" id="PTHR13129:SF4">
    <property type="entry name" value="DDB1- AND CUL4-ASSOCIATED FACTOR 1"/>
    <property type="match status" value="1"/>
</dbReference>
<feature type="compositionally biased region" description="Polar residues" evidence="6">
    <location>
        <begin position="702"/>
        <end position="722"/>
    </location>
</feature>
<keyword evidence="8" id="KW-1185">Reference proteome</keyword>
<dbReference type="SUPFAM" id="SSF50978">
    <property type="entry name" value="WD40 repeat-like"/>
    <property type="match status" value="1"/>
</dbReference>